<dbReference type="FunFam" id="3.40.850.10:FF:000147">
    <property type="entry name" value="kinesin-like protein CG14535"/>
    <property type="match status" value="1"/>
</dbReference>
<comment type="subcellular location">
    <subcellularLocation>
        <location evidence="1">Cytoplasm</location>
        <location evidence="1">Cytoskeleton</location>
    </subcellularLocation>
</comment>
<feature type="compositionally biased region" description="Gly residues" evidence="9">
    <location>
        <begin position="687"/>
        <end position="702"/>
    </location>
</feature>
<evidence type="ECO:0000259" key="10">
    <source>
        <dbReference type="PROSITE" id="PS50067"/>
    </source>
</evidence>
<gene>
    <name evidence="12" type="primary">LOC103512467</name>
</gene>
<feature type="compositionally biased region" description="Low complexity" evidence="9">
    <location>
        <begin position="562"/>
        <end position="589"/>
    </location>
</feature>
<dbReference type="InterPro" id="IPR036961">
    <property type="entry name" value="Kinesin_motor_dom_sf"/>
</dbReference>
<dbReference type="GO" id="GO:0003777">
    <property type="term" value="F:microtubule motor activity"/>
    <property type="evidence" value="ECO:0007669"/>
    <property type="project" value="InterPro"/>
</dbReference>
<feature type="region of interest" description="Disordered" evidence="9">
    <location>
        <begin position="628"/>
        <end position="649"/>
    </location>
</feature>
<dbReference type="GeneID" id="103512467"/>
<evidence type="ECO:0000256" key="7">
    <source>
        <dbReference type="ARBA" id="ARBA00023212"/>
    </source>
</evidence>
<protein>
    <submittedName>
        <fullName evidence="12">LOW QUALITY PROTEIN: kinesin-like protein GA13060</fullName>
    </submittedName>
</protein>
<feature type="compositionally biased region" description="Basic and acidic residues" evidence="9">
    <location>
        <begin position="437"/>
        <end position="446"/>
    </location>
</feature>
<evidence type="ECO:0000313" key="11">
    <source>
        <dbReference type="Proteomes" id="UP000079169"/>
    </source>
</evidence>
<evidence type="ECO:0000256" key="4">
    <source>
        <dbReference type="ARBA" id="ARBA00022741"/>
    </source>
</evidence>
<dbReference type="RefSeq" id="XP_026681725.1">
    <property type="nucleotide sequence ID" value="XM_026825924.1"/>
</dbReference>
<keyword evidence="11" id="KW-1185">Reference proteome</keyword>
<feature type="binding site" evidence="8">
    <location>
        <begin position="1121"/>
        <end position="1128"/>
    </location>
    <ligand>
        <name>ATP</name>
        <dbReference type="ChEBI" id="CHEBI:30616"/>
    </ligand>
</feature>
<feature type="compositionally biased region" description="Basic and acidic residues" evidence="9">
    <location>
        <begin position="505"/>
        <end position="514"/>
    </location>
</feature>
<dbReference type="InterPro" id="IPR027640">
    <property type="entry name" value="Kinesin-like_fam"/>
</dbReference>
<evidence type="ECO:0000256" key="8">
    <source>
        <dbReference type="PROSITE-ProRule" id="PRU00283"/>
    </source>
</evidence>
<feature type="region of interest" description="Disordered" evidence="9">
    <location>
        <begin position="1"/>
        <end position="35"/>
    </location>
</feature>
<dbReference type="PRINTS" id="PR00380">
    <property type="entry name" value="KINESINHEAVY"/>
</dbReference>
<feature type="compositionally biased region" description="Polar residues" evidence="9">
    <location>
        <begin position="479"/>
        <end position="496"/>
    </location>
</feature>
<dbReference type="KEGG" id="dci:103512467"/>
<dbReference type="PANTHER" id="PTHR21608">
    <property type="entry name" value="KINESIN-LIKE PROTEIN CG14535"/>
    <property type="match status" value="1"/>
</dbReference>
<reference evidence="12" key="1">
    <citation type="submission" date="2025-08" db="UniProtKB">
        <authorList>
            <consortium name="RefSeq"/>
        </authorList>
    </citation>
    <scope>IDENTIFICATION</scope>
</reference>
<feature type="domain" description="Kinesin motor" evidence="10">
    <location>
        <begin position="1032"/>
        <end position="1332"/>
    </location>
</feature>
<evidence type="ECO:0000256" key="2">
    <source>
        <dbReference type="ARBA" id="ARBA00022490"/>
    </source>
</evidence>
<feature type="domain" description="Kinesin motor" evidence="10">
    <location>
        <begin position="60"/>
        <end position="384"/>
    </location>
</feature>
<dbReference type="InterPro" id="IPR027417">
    <property type="entry name" value="P-loop_NTPase"/>
</dbReference>
<dbReference type="GO" id="GO:0005874">
    <property type="term" value="C:microtubule"/>
    <property type="evidence" value="ECO:0007669"/>
    <property type="project" value="UniProtKB-KW"/>
</dbReference>
<dbReference type="STRING" id="121845.A0A3Q0J4T7"/>
<sequence length="1332" mass="145644">MSQTSAATSSSTSTPHKKKRHEEEGEGKVGFSGVIHRSPPQIPAALLRKIGIKETTSVGKVKVMLKISKADDSLTSASPPFLSVDSRKRQITLLEPGGIGIQNGAPEERRVGVAAPKMFAFDAIFSDEPQSEICTSALSDVIQAVISGSDGCLFCFGHARLGKSYTMVGTPQSSATLGVIPSAISWLFRCISEQKHKTGARFSVRASAIEISSSSQHVKDLLSTYSNDQDQSPGVYLCEEPQLQSELRVPTPEKAAFYLDAALSARTSSECHFLYSLHVYQYSVAGKGGVAGGRSRLHVLDLGSCERVKGQSAMTLSAVGNVLIAIFNGQKHLPHREHRLAQVLKECLGSITCHAAMLAHVSPLPEHYHETLATIQLASRLHRMRRRRVKYVGSTGMNTTNISNCVEDSRGPSSSDVDPSSSEQSADTVIYVGHNRSNHEETDGEHPPVYIPSLTSGDNRAVMSKALPSKPIPKVLPQTKLSNTSKSVPASPQKLSDPSKLMSRSNHEETDGEHPPVYIPSLTSGDNRAVMSKALPSKPIPKVLPQTKLSNTSKSVPASPQKLSDPSKLMSSPSKSSKALKSSSAKSSPCKVLPSKAQIEEQWIDGPKILKSRIAEARMNIKKEKEMWVDGPKPSKKHDRHEVNHSGYGFLDSHKKNMIRKWVENQTLQVQQKKAGVGQSSSSSSGSGSGSGGSGSGSGSGASGLSSASATYRGLTQFKTCDEDDDMRCLPGEVRGRASGQEDSEEFDDYVMTANPLPLPPKPAALPKGRVVPLDRLQDSSVLHEKLPDNLVPTSQSNVFIRERSDLNINIDKSAIQNSNLNHLHSKETSSTAVYNNISIERVPDDSQTDIEIIEVEIPMEPVPMMDCALQVTEEDILRSMKSPGSVNSNLHEEDLVLKSLGQNPLPEEDQNHNVDLMEHPLKILSQSNLTVVSTFTDSLSVTNDLERLFPHRTTGRAFAMYPWSSSPFQPKEYYANLTKVSSEALSRLDELHRNRYQSRCHSSSFSEADVHSDVDNSSVVSEPAYFPGSDMNKTFCDNCHSSLSCFSKKFMDSRTPHSNMSRHLSKLAQIKRRVGVAAPKMFAFDAIFSDEPQSEICTSALSDVIQAVISGSDGCLFCFGHARLGKSYTMVGSPQSSATLGVIPSAISWLFRCISEQKHKTGARFSVRASAIEISSSSQHVKDLLSTYSNGKFFRLCFLKRFHAEEDEEMPCPVPPPLHSNLLTLSRDSLISNKRNDNSSLYSNSNERLHDPGGTGSIKSFRNFGFGSGIQYCKNDLETLEQYCKNDFNQSTWRNDRLEQLKREKRALLIELAATKTHLSQSALIKETVTK</sequence>
<evidence type="ECO:0000256" key="5">
    <source>
        <dbReference type="ARBA" id="ARBA00022840"/>
    </source>
</evidence>
<evidence type="ECO:0000256" key="1">
    <source>
        <dbReference type="ARBA" id="ARBA00004245"/>
    </source>
</evidence>
<keyword evidence="7" id="KW-0206">Cytoskeleton</keyword>
<feature type="region of interest" description="Disordered" evidence="9">
    <location>
        <begin position="437"/>
        <end position="456"/>
    </location>
</feature>
<keyword evidence="2" id="KW-0963">Cytoplasm</keyword>
<feature type="region of interest" description="Disordered" evidence="9">
    <location>
        <begin position="670"/>
        <end position="707"/>
    </location>
</feature>
<evidence type="ECO:0000313" key="12">
    <source>
        <dbReference type="RefSeq" id="XP_026681725.1"/>
    </source>
</evidence>
<evidence type="ECO:0000256" key="6">
    <source>
        <dbReference type="ARBA" id="ARBA00023175"/>
    </source>
</evidence>
<dbReference type="PaxDb" id="121845-A0A3Q0J4T7"/>
<feature type="compositionally biased region" description="Low complexity" evidence="9">
    <location>
        <begin position="411"/>
        <end position="425"/>
    </location>
</feature>
<evidence type="ECO:0000256" key="3">
    <source>
        <dbReference type="ARBA" id="ARBA00022701"/>
    </source>
</evidence>
<dbReference type="InterPro" id="IPR001752">
    <property type="entry name" value="Kinesin_motor_dom"/>
</dbReference>
<organism evidence="11 12">
    <name type="scientific">Diaphorina citri</name>
    <name type="common">Asian citrus psyllid</name>
    <dbReference type="NCBI Taxonomy" id="121845"/>
    <lineage>
        <taxon>Eukaryota</taxon>
        <taxon>Metazoa</taxon>
        <taxon>Ecdysozoa</taxon>
        <taxon>Arthropoda</taxon>
        <taxon>Hexapoda</taxon>
        <taxon>Insecta</taxon>
        <taxon>Pterygota</taxon>
        <taxon>Neoptera</taxon>
        <taxon>Paraneoptera</taxon>
        <taxon>Hemiptera</taxon>
        <taxon>Sternorrhyncha</taxon>
        <taxon>Psylloidea</taxon>
        <taxon>Psyllidae</taxon>
        <taxon>Diaphorininae</taxon>
        <taxon>Diaphorina</taxon>
    </lineage>
</organism>
<keyword evidence="5 8" id="KW-0067">ATP-binding</keyword>
<feature type="compositionally biased region" description="Low complexity" evidence="9">
    <location>
        <begin position="1"/>
        <end position="14"/>
    </location>
</feature>
<dbReference type="Proteomes" id="UP000079169">
    <property type="component" value="Unplaced"/>
</dbReference>
<proteinExistence type="inferred from homology"/>
<dbReference type="SMART" id="SM00129">
    <property type="entry name" value="KISc"/>
    <property type="match status" value="1"/>
</dbReference>
<dbReference type="PANTHER" id="PTHR21608:SF7">
    <property type="entry name" value="KINESIN-LIKE PROTEIN CG14535"/>
    <property type="match status" value="1"/>
</dbReference>
<dbReference type="SUPFAM" id="SSF52540">
    <property type="entry name" value="P-loop containing nucleoside triphosphate hydrolases"/>
    <property type="match status" value="2"/>
</dbReference>
<dbReference type="GO" id="GO:0005524">
    <property type="term" value="F:ATP binding"/>
    <property type="evidence" value="ECO:0007669"/>
    <property type="project" value="UniProtKB-UniRule"/>
</dbReference>
<accession>A0A3Q0J4T7</accession>
<dbReference type="GO" id="GO:0008017">
    <property type="term" value="F:microtubule binding"/>
    <property type="evidence" value="ECO:0007669"/>
    <property type="project" value="InterPro"/>
</dbReference>
<feature type="region of interest" description="Disordered" evidence="9">
    <location>
        <begin position="392"/>
        <end position="425"/>
    </location>
</feature>
<dbReference type="PROSITE" id="PS50067">
    <property type="entry name" value="KINESIN_MOTOR_2"/>
    <property type="match status" value="2"/>
</dbReference>
<keyword evidence="3" id="KW-0493">Microtubule</keyword>
<keyword evidence="4 8" id="KW-0547">Nucleotide-binding</keyword>
<keyword evidence="6 8" id="KW-0505">Motor protein</keyword>
<name>A0A3Q0J4T7_DIACI</name>
<evidence type="ECO:0000256" key="9">
    <source>
        <dbReference type="SAM" id="MobiDB-lite"/>
    </source>
</evidence>
<dbReference type="Pfam" id="PF00225">
    <property type="entry name" value="Kinesin"/>
    <property type="match status" value="2"/>
</dbReference>
<feature type="compositionally biased region" description="Polar residues" evidence="9">
    <location>
        <begin position="547"/>
        <end position="558"/>
    </location>
</feature>
<dbReference type="Gene3D" id="3.40.850.10">
    <property type="entry name" value="Kinesin motor domain"/>
    <property type="match status" value="2"/>
</dbReference>
<feature type="binding site" evidence="8">
    <location>
        <begin position="157"/>
        <end position="164"/>
    </location>
    <ligand>
        <name>ATP</name>
        <dbReference type="ChEBI" id="CHEBI:30616"/>
    </ligand>
</feature>
<comment type="similarity">
    <text evidence="8">Belongs to the TRAFAC class myosin-kinesin ATPase superfamily. Kinesin family.</text>
</comment>
<dbReference type="GO" id="GO:0007018">
    <property type="term" value="P:microtubule-based movement"/>
    <property type="evidence" value="ECO:0007669"/>
    <property type="project" value="InterPro"/>
</dbReference>
<feature type="region of interest" description="Disordered" evidence="9">
    <location>
        <begin position="467"/>
        <end position="593"/>
    </location>
</feature>
<feature type="compositionally biased region" description="Polar residues" evidence="9">
    <location>
        <begin position="395"/>
        <end position="406"/>
    </location>
</feature>
<feature type="region of interest" description="Disordered" evidence="9">
    <location>
        <begin position="723"/>
        <end position="745"/>
    </location>
</feature>